<dbReference type="GO" id="GO:0008013">
    <property type="term" value="F:beta-catenin binding"/>
    <property type="evidence" value="ECO:0007669"/>
    <property type="project" value="TreeGrafter"/>
</dbReference>
<feature type="domain" description="Cadherin" evidence="12">
    <location>
        <begin position="1"/>
        <end position="28"/>
    </location>
</feature>
<keyword evidence="6 11" id="KW-1133">Transmembrane helix</keyword>
<feature type="domain" description="Cadherin" evidence="12">
    <location>
        <begin position="343"/>
        <end position="443"/>
    </location>
</feature>
<dbReference type="PROSITE" id="PS00232">
    <property type="entry name" value="CADHERIN_1"/>
    <property type="match status" value="2"/>
</dbReference>
<name>A0A3P7UEP8_9BILA</name>
<dbReference type="Pfam" id="PF00028">
    <property type="entry name" value="Cadherin"/>
    <property type="match status" value="4"/>
</dbReference>
<evidence type="ECO:0000256" key="7">
    <source>
        <dbReference type="ARBA" id="ARBA00023136"/>
    </source>
</evidence>
<dbReference type="InterPro" id="IPR020894">
    <property type="entry name" value="Cadherin_CS"/>
</dbReference>
<keyword evidence="14" id="KW-1185">Reference proteome</keyword>
<dbReference type="InterPro" id="IPR015919">
    <property type="entry name" value="Cadherin-like_sf"/>
</dbReference>
<dbReference type="PROSITE" id="PS50268">
    <property type="entry name" value="CADHERIN_2"/>
    <property type="match status" value="6"/>
</dbReference>
<feature type="region of interest" description="Disordered" evidence="10">
    <location>
        <begin position="651"/>
        <end position="670"/>
    </location>
</feature>
<dbReference type="SMART" id="SM00112">
    <property type="entry name" value="CA"/>
    <property type="match status" value="5"/>
</dbReference>
<evidence type="ECO:0000256" key="3">
    <source>
        <dbReference type="ARBA" id="ARBA00022737"/>
    </source>
</evidence>
<keyword evidence="8" id="KW-0325">Glycoprotein</keyword>
<dbReference type="Gene3D" id="2.60.40.60">
    <property type="entry name" value="Cadherins"/>
    <property type="match status" value="6"/>
</dbReference>
<dbReference type="InterPro" id="IPR002126">
    <property type="entry name" value="Cadherin-like_dom"/>
</dbReference>
<evidence type="ECO:0000256" key="10">
    <source>
        <dbReference type="SAM" id="MobiDB-lite"/>
    </source>
</evidence>
<comment type="subcellular location">
    <subcellularLocation>
        <location evidence="1">Membrane</location>
    </subcellularLocation>
</comment>
<evidence type="ECO:0000256" key="2">
    <source>
        <dbReference type="ARBA" id="ARBA00022692"/>
    </source>
</evidence>
<proteinExistence type="predicted"/>
<evidence type="ECO:0000256" key="8">
    <source>
        <dbReference type="ARBA" id="ARBA00023180"/>
    </source>
</evidence>
<dbReference type="PRINTS" id="PR00205">
    <property type="entry name" value="CADHERIN"/>
</dbReference>
<gene>
    <name evidence="13" type="ORF">OFLC_LOCUS2518</name>
</gene>
<feature type="compositionally biased region" description="Basic and acidic residues" evidence="10">
    <location>
        <begin position="617"/>
        <end position="627"/>
    </location>
</feature>
<keyword evidence="4 9" id="KW-0106">Calcium</keyword>
<dbReference type="CDD" id="cd11304">
    <property type="entry name" value="Cadherin_repeat"/>
    <property type="match status" value="5"/>
</dbReference>
<dbReference type="Proteomes" id="UP000267606">
    <property type="component" value="Unassembled WGS sequence"/>
</dbReference>
<evidence type="ECO:0000256" key="11">
    <source>
        <dbReference type="SAM" id="Phobius"/>
    </source>
</evidence>
<feature type="domain" description="Cadherin" evidence="12">
    <location>
        <begin position="444"/>
        <end position="562"/>
    </location>
</feature>
<dbReference type="GO" id="GO:0045296">
    <property type="term" value="F:cadherin binding"/>
    <property type="evidence" value="ECO:0007669"/>
    <property type="project" value="TreeGrafter"/>
</dbReference>
<evidence type="ECO:0000256" key="5">
    <source>
        <dbReference type="ARBA" id="ARBA00022889"/>
    </source>
</evidence>
<dbReference type="GO" id="GO:0007156">
    <property type="term" value="P:homophilic cell adhesion via plasma membrane adhesion molecules"/>
    <property type="evidence" value="ECO:0007669"/>
    <property type="project" value="InterPro"/>
</dbReference>
<reference evidence="13 14" key="1">
    <citation type="submission" date="2018-11" db="EMBL/GenBank/DDBJ databases">
        <authorList>
            <consortium name="Pathogen Informatics"/>
        </authorList>
    </citation>
    <scope>NUCLEOTIDE SEQUENCE [LARGE SCALE GENOMIC DNA]</scope>
</reference>
<evidence type="ECO:0000256" key="9">
    <source>
        <dbReference type="PROSITE-ProRule" id="PRU00043"/>
    </source>
</evidence>
<keyword evidence="3" id="KW-0677">Repeat</keyword>
<dbReference type="EMBL" id="UZAJ01001463">
    <property type="protein sequence ID" value="VDO33261.1"/>
    <property type="molecule type" value="Genomic_DNA"/>
</dbReference>
<sequence length="793" mass="88660">MQITDGENTSHATLRIIVEDVNDNAPQFEKQFYLISIAKDVELGSRIARIRANDPDTGLAGTVRYELAVNSTEFKIDPESGDLIIVAKVEDRSTYYLKVHAFDQGKPSRSSAVAVQINVGIEDYNLKPIRFTEASFNFTISENMRPNIEFGRVTLMDNLPTDTLLRIQNFEFANVFGISRDGWIFLKHIIDAEFKNEYEFLVEASSPRATYNASVKVYVKITDLNDNVPYFIDKSDEIMIREGMIINEMLTRFVATDSDSGDNGRISYQILSGNDYGIFALNSSSGVLYFEKNIDIEEMYLNDISKNLIIAAVDNGVPARFNWTSVQIHFNFDSSLATAPFFIVSHYETTVFEDLPKGSIVLRSKAVNKLGLSGDNWIYALMDNNESFACNKSTGYIILIKDLDFETQTKYEFILLVKDDQNRSATVPIRIRVLGVDEYPPIFTETNYVFQIPKNLQVGQRIGVISAMDRDTGRDGIVRYEIQGSASRYLSIDPSSGQIVLSHKLHYRYVGEDGFESGTANVTTDDFVVIASSSARQSARTKVIVQIGDFSLPDTFITAKTFTVTQILTIGSLLLFFVLLIILIALVINMRMRSRTKPKKQVYSVNGGKFAVVRELNRRSPRSEQEKQPAPSPSPPPAKFKNSSVSSTHINNSTAKLLPRPPLETQMGNHSVTCSMPDSGIDPDDMSVTSSVTDYLNQVGVTPNKYFDSNQGSSREPFTGYKDDVHNTDPEINDLIYAKVDEILSPASRMNVGFTSNSSINISSFNVNAVNSSPVPAFRPLSELLLDMKKQRH</sequence>
<keyword evidence="5" id="KW-0130">Cell adhesion</keyword>
<evidence type="ECO:0000256" key="6">
    <source>
        <dbReference type="ARBA" id="ARBA00022989"/>
    </source>
</evidence>
<dbReference type="GO" id="GO:0016342">
    <property type="term" value="C:catenin complex"/>
    <property type="evidence" value="ECO:0007669"/>
    <property type="project" value="TreeGrafter"/>
</dbReference>
<accession>A0A3P7UEP8</accession>
<keyword evidence="7 11" id="KW-0472">Membrane</keyword>
<feature type="transmembrane region" description="Helical" evidence="11">
    <location>
        <begin position="567"/>
        <end position="590"/>
    </location>
</feature>
<organism evidence="13 14">
    <name type="scientific">Onchocerca flexuosa</name>
    <dbReference type="NCBI Taxonomy" id="387005"/>
    <lineage>
        <taxon>Eukaryota</taxon>
        <taxon>Metazoa</taxon>
        <taxon>Ecdysozoa</taxon>
        <taxon>Nematoda</taxon>
        <taxon>Chromadorea</taxon>
        <taxon>Rhabditida</taxon>
        <taxon>Spirurina</taxon>
        <taxon>Spiruromorpha</taxon>
        <taxon>Filarioidea</taxon>
        <taxon>Onchocercidae</taxon>
        <taxon>Onchocerca</taxon>
    </lineage>
</organism>
<dbReference type="GO" id="GO:0005509">
    <property type="term" value="F:calcium ion binding"/>
    <property type="evidence" value="ECO:0007669"/>
    <property type="project" value="UniProtKB-UniRule"/>
</dbReference>
<dbReference type="InterPro" id="IPR039808">
    <property type="entry name" value="Cadherin"/>
</dbReference>
<evidence type="ECO:0000256" key="1">
    <source>
        <dbReference type="ARBA" id="ARBA00004370"/>
    </source>
</evidence>
<dbReference type="PANTHER" id="PTHR24027:SF442">
    <property type="entry name" value="PROTOCADHERIN-15 ISOFORM X1"/>
    <property type="match status" value="1"/>
</dbReference>
<dbReference type="FunFam" id="2.60.40.60:FF:000116">
    <property type="entry name" value="Dachsous cadherin-related 2"/>
    <property type="match status" value="1"/>
</dbReference>
<dbReference type="PANTHER" id="PTHR24027">
    <property type="entry name" value="CADHERIN-23"/>
    <property type="match status" value="1"/>
</dbReference>
<feature type="domain" description="Cadherin" evidence="12">
    <location>
        <begin position="29"/>
        <end position="130"/>
    </location>
</feature>
<dbReference type="GO" id="GO:0016477">
    <property type="term" value="P:cell migration"/>
    <property type="evidence" value="ECO:0007669"/>
    <property type="project" value="TreeGrafter"/>
</dbReference>
<evidence type="ECO:0000313" key="14">
    <source>
        <dbReference type="Proteomes" id="UP000267606"/>
    </source>
</evidence>
<dbReference type="AlphaFoldDB" id="A0A3P7UEP8"/>
<keyword evidence="2 11" id="KW-0812">Transmembrane</keyword>
<dbReference type="SUPFAM" id="SSF49313">
    <property type="entry name" value="Cadherin-like"/>
    <property type="match status" value="5"/>
</dbReference>
<feature type="domain" description="Cadherin" evidence="12">
    <location>
        <begin position="132"/>
        <end position="231"/>
    </location>
</feature>
<evidence type="ECO:0000259" key="12">
    <source>
        <dbReference type="PROSITE" id="PS50268"/>
    </source>
</evidence>
<evidence type="ECO:0000256" key="4">
    <source>
        <dbReference type="ARBA" id="ARBA00022837"/>
    </source>
</evidence>
<protein>
    <recommendedName>
        <fullName evidence="12">Cadherin domain-containing protein</fullName>
    </recommendedName>
</protein>
<evidence type="ECO:0000313" key="13">
    <source>
        <dbReference type="EMBL" id="VDO33261.1"/>
    </source>
</evidence>
<feature type="domain" description="Cadherin" evidence="12">
    <location>
        <begin position="232"/>
        <end position="342"/>
    </location>
</feature>
<feature type="region of interest" description="Disordered" evidence="10">
    <location>
        <begin position="617"/>
        <end position="646"/>
    </location>
</feature>